<dbReference type="eggNOG" id="KOG4280">
    <property type="taxonomic scope" value="Eukaryota"/>
</dbReference>
<evidence type="ECO:0000256" key="8">
    <source>
        <dbReference type="SAM" id="Coils"/>
    </source>
</evidence>
<keyword evidence="5 7" id="KW-0505">Motor protein</keyword>
<organism evidence="10">
    <name type="scientific">Zea mays</name>
    <name type="common">Maize</name>
    <dbReference type="NCBI Taxonomy" id="4577"/>
    <lineage>
        <taxon>Eukaryota</taxon>
        <taxon>Viridiplantae</taxon>
        <taxon>Streptophyta</taxon>
        <taxon>Embryophyta</taxon>
        <taxon>Tracheophyta</taxon>
        <taxon>Spermatophyta</taxon>
        <taxon>Magnoliopsida</taxon>
        <taxon>Liliopsida</taxon>
        <taxon>Poales</taxon>
        <taxon>Poaceae</taxon>
        <taxon>PACMAD clade</taxon>
        <taxon>Panicoideae</taxon>
        <taxon>Andropogonodae</taxon>
        <taxon>Andropogoneae</taxon>
        <taxon>Tripsacinae</taxon>
        <taxon>Zea</taxon>
    </lineage>
</organism>
<keyword evidence="4 8" id="KW-0175">Coiled coil</keyword>
<dbReference type="PANTHER" id="PTHR37739">
    <property type="entry name" value="KINESIN-LIKE PROTEIN KIN-12D"/>
    <property type="match status" value="1"/>
</dbReference>
<dbReference type="InterPro" id="IPR019821">
    <property type="entry name" value="Kinesin_motor_CS"/>
</dbReference>
<dbReference type="GO" id="GO:0005524">
    <property type="term" value="F:ATP binding"/>
    <property type="evidence" value="ECO:0007669"/>
    <property type="project" value="UniProtKB-UniRule"/>
</dbReference>
<dbReference type="PRINTS" id="PR00380">
    <property type="entry name" value="KINESINHEAVY"/>
</dbReference>
<evidence type="ECO:0000256" key="1">
    <source>
        <dbReference type="ARBA" id="ARBA00022701"/>
    </source>
</evidence>
<feature type="binding site" evidence="7">
    <location>
        <begin position="191"/>
        <end position="198"/>
    </location>
    <ligand>
        <name>ATP</name>
        <dbReference type="ChEBI" id="CHEBI:30616"/>
    </ligand>
</feature>
<reference evidence="10" key="1">
    <citation type="submission" date="2015-12" db="EMBL/GenBank/DDBJ databases">
        <title>Update maize B73 reference genome by single molecule sequencing technologies.</title>
        <authorList>
            <consortium name="Maize Genome Sequencing Project"/>
            <person name="Ware D."/>
        </authorList>
    </citation>
    <scope>NUCLEOTIDE SEQUENCE</scope>
    <source>
        <tissue evidence="10">Seedling</tissue>
    </source>
</reference>
<dbReference type="SMR" id="A0A1D6J579"/>
<dbReference type="PANTHER" id="PTHR37739:SF16">
    <property type="entry name" value="KINESIN-LIKE PROTEIN"/>
    <property type="match status" value="1"/>
</dbReference>
<sequence length="1139" mass="126719">MSLLSRHARHPTTPPPASFSGGVETPPRRRVPKENVDPSSPARNHHSALDHGASPFRSPSSAAKPLSARNRLPPRPPSSNPLKRKLEVSPAAAAVGSAHDAAPGLDSGVQVVVRIRPSCWVDEEEAGEDGRGPEACVRKTAANSVAIQGQDFTFDAVADSVSTQEDIFTLVGLPLVENCLSGFNSSIFAYGQTGSGKTYTMWGPLSALSEDSLSSERGLTPRVFEQLFSRINEVMNKLNMLTKSLLTIVSARFSRQFLFLIYNEQITDLLDPSQKNLQVREDVRTACVYVESLTKELVFTLKDVTQLLVKGLANRRTGATSANADSSRSHCVFTCVIKMDSKNPEDGSSITRSSRINLVDLAGSERQKLTHAAGDRLKEAGNINRSLSQLGNLINILAEISQSGKQRHHVPYRDSKLTFLLQESLGGNAKLAMICAVSPSQSCKSETLSTLRFAQRAKAIKNNAVVNEEKIEDVNALREQIRQLKDELHRMKSNGGIEGNSGSFATGWNPRRSLHLLKMSLGHPTTFQCIKEDSDEEMEIDENDVEKPYNHENMAMSSINVKESKRFQASMNVSAGTSQVEDLDRDKILISIKRSCCSANKFNTGTDVGDGKCKLNIAASIQRGLQVIESHQNNSAWKRASVGLNARIMDIQPCKVDVAIQTDPEEYETRDNPLALVPSCLLEASANESRDPSTCRDLQLVPVDVTVPSDDQKQRHFLKAVEKVLAGAIRREMARDEQCAKQAAEIQQLNRLVQQYKHERECNAVIAQTLEGKIARLESLMDGTLPAEEFMNEEFLSLMNEHKILQKKYENHPDVLHAEIEVKRLQEELDMFRNSVDEKEVLQEEIQDLKNQLHYMLSSSSSIRRLWPPVPLSQGSNSERGTKDIDGDTNFVDTPNWTEAESKWITLTEELRVELEATKSLVGKLQSELDSEKKCSEELKEALQTAIQGAARHLEQYADLQENHFRLLALHRRMREGVEDVKMRAEKAGIKGAELRLINSLAAEISVIKAQNEGLQGQLRDTAEAVQAAGFCTPLLQKQALVAEQETEKAYQEIDNLKKNYDQEILALKQRLAEPSPCKDDMVQPQEPNNLEPPMYDTAGSHSRQNWKEFNTLQQGGSFEVSKSTDLNSWFYGYDKCNI</sequence>
<evidence type="ECO:0000256" key="2">
    <source>
        <dbReference type="ARBA" id="ARBA00022741"/>
    </source>
</evidence>
<keyword evidence="2 7" id="KW-0547">Nucleotide-binding</keyword>
<evidence type="ECO:0000256" key="7">
    <source>
        <dbReference type="PROSITE-ProRule" id="PRU00283"/>
    </source>
</evidence>
<evidence type="ECO:0000256" key="9">
    <source>
        <dbReference type="SAM" id="MobiDB-lite"/>
    </source>
</evidence>
<evidence type="ECO:0000256" key="5">
    <source>
        <dbReference type="ARBA" id="ARBA00023175"/>
    </source>
</evidence>
<feature type="compositionally biased region" description="Basic residues" evidence="9">
    <location>
        <begin position="1"/>
        <end position="10"/>
    </location>
</feature>
<dbReference type="InterPro" id="IPR036961">
    <property type="entry name" value="Kinesin_motor_dom_sf"/>
</dbReference>
<gene>
    <name evidence="10" type="ORF">ZEAMMB73_Zm00001d025149</name>
</gene>
<name>A0A1D6J579_MAIZE</name>
<dbReference type="PaxDb" id="4577-GRMZM2G471186_P01"/>
<dbReference type="InParanoid" id="A0A1D6J579"/>
<dbReference type="ExpressionAtlas" id="A0A1D6J579">
    <property type="expression patterns" value="baseline and differential"/>
</dbReference>
<dbReference type="Pfam" id="PF00225">
    <property type="entry name" value="Kinesin"/>
    <property type="match status" value="1"/>
</dbReference>
<dbReference type="PROSITE" id="PS50067">
    <property type="entry name" value="KINESIN_MOTOR_2"/>
    <property type="match status" value="1"/>
</dbReference>
<evidence type="ECO:0000256" key="6">
    <source>
        <dbReference type="ARBA" id="ARBA00034488"/>
    </source>
</evidence>
<dbReference type="InterPro" id="IPR001752">
    <property type="entry name" value="Kinesin_motor_dom"/>
</dbReference>
<keyword evidence="3 7" id="KW-0067">ATP-binding</keyword>
<accession>A0A1D6J579</accession>
<dbReference type="EMBL" id="CM000786">
    <property type="protein sequence ID" value="AQK43092.1"/>
    <property type="molecule type" value="Genomic_DNA"/>
</dbReference>
<dbReference type="GO" id="GO:0008017">
    <property type="term" value="F:microtubule binding"/>
    <property type="evidence" value="ECO:0007669"/>
    <property type="project" value="InterPro"/>
</dbReference>
<feature type="region of interest" description="Disordered" evidence="9">
    <location>
        <begin position="1"/>
        <end position="88"/>
    </location>
</feature>
<dbReference type="GO" id="GO:0009524">
    <property type="term" value="C:phragmoplast"/>
    <property type="evidence" value="ECO:0007669"/>
    <property type="project" value="UniProtKB-ARBA"/>
</dbReference>
<proteinExistence type="inferred from homology"/>
<evidence type="ECO:0000313" key="10">
    <source>
        <dbReference type="EMBL" id="AQK43092.1"/>
    </source>
</evidence>
<evidence type="ECO:0000256" key="4">
    <source>
        <dbReference type="ARBA" id="ARBA00023054"/>
    </source>
</evidence>
<dbReference type="STRING" id="4577.A0A1D6J579"/>
<dbReference type="SMART" id="SM00129">
    <property type="entry name" value="KISc"/>
    <property type="match status" value="1"/>
</dbReference>
<dbReference type="InterPro" id="IPR044986">
    <property type="entry name" value="KIF15/KIN-12"/>
</dbReference>
<dbReference type="SUPFAM" id="SSF52540">
    <property type="entry name" value="P-loop containing nucleoside triphosphate hydrolases"/>
    <property type="match status" value="1"/>
</dbReference>
<dbReference type="FunCoup" id="A0A1D6J579">
    <property type="interactions" value="75"/>
</dbReference>
<dbReference type="Gene3D" id="3.40.850.10">
    <property type="entry name" value="Kinesin motor domain"/>
    <property type="match status" value="1"/>
</dbReference>
<dbReference type="PROSITE" id="PS00411">
    <property type="entry name" value="KINESIN_MOTOR_1"/>
    <property type="match status" value="1"/>
</dbReference>
<dbReference type="FunFam" id="3.40.850.10:FF:000052">
    <property type="entry name" value="Kinesin-like protein KIN-12F"/>
    <property type="match status" value="1"/>
</dbReference>
<protein>
    <submittedName>
        <fullName evidence="10">Kinesin-like protein KIN-12A</fullName>
    </submittedName>
</protein>
<dbReference type="InterPro" id="IPR027417">
    <property type="entry name" value="P-loop_NTPase"/>
</dbReference>
<dbReference type="OMA" id="IRLESYM"/>
<dbReference type="GO" id="GO:0007018">
    <property type="term" value="P:microtubule-based movement"/>
    <property type="evidence" value="ECO:0007669"/>
    <property type="project" value="InterPro"/>
</dbReference>
<feature type="coiled-coil region" evidence="8">
    <location>
        <begin position="1040"/>
        <end position="1071"/>
    </location>
</feature>
<dbReference type="AlphaFoldDB" id="A0A1D6J579"/>
<feature type="coiled-coil region" evidence="8">
    <location>
        <begin position="467"/>
        <end position="494"/>
    </location>
</feature>
<dbReference type="IntAct" id="A0A1D6J579">
    <property type="interactions" value="14"/>
</dbReference>
<comment type="similarity">
    <text evidence="6">Belongs to the TRAFAC class myosin-kinesin ATPase superfamily. Kinesin family. KIN-12 subfamily.</text>
</comment>
<evidence type="ECO:0000256" key="3">
    <source>
        <dbReference type="ARBA" id="ARBA00022840"/>
    </source>
</evidence>
<keyword evidence="1" id="KW-0493">Microtubule</keyword>
<feature type="coiled-coil region" evidence="8">
    <location>
        <begin position="815"/>
        <end position="859"/>
    </location>
</feature>
<feature type="region of interest" description="Disordered" evidence="9">
    <location>
        <begin position="868"/>
        <end position="892"/>
    </location>
</feature>
<dbReference type="GO" id="GO:0003777">
    <property type="term" value="F:microtubule motor activity"/>
    <property type="evidence" value="ECO:0007669"/>
    <property type="project" value="InterPro"/>
</dbReference>
<dbReference type="GO" id="GO:0005874">
    <property type="term" value="C:microtubule"/>
    <property type="evidence" value="ECO:0007669"/>
    <property type="project" value="UniProtKB-KW"/>
</dbReference>